<evidence type="ECO:0000256" key="1">
    <source>
        <dbReference type="SAM" id="MobiDB-lite"/>
    </source>
</evidence>
<dbReference type="AlphaFoldDB" id="A0AAP0PZ56"/>
<organism evidence="2 3">
    <name type="scientific">Stephania cephalantha</name>
    <dbReference type="NCBI Taxonomy" id="152367"/>
    <lineage>
        <taxon>Eukaryota</taxon>
        <taxon>Viridiplantae</taxon>
        <taxon>Streptophyta</taxon>
        <taxon>Embryophyta</taxon>
        <taxon>Tracheophyta</taxon>
        <taxon>Spermatophyta</taxon>
        <taxon>Magnoliopsida</taxon>
        <taxon>Ranunculales</taxon>
        <taxon>Menispermaceae</taxon>
        <taxon>Menispermoideae</taxon>
        <taxon>Cissampelideae</taxon>
        <taxon>Stephania</taxon>
    </lineage>
</organism>
<dbReference type="Proteomes" id="UP001419268">
    <property type="component" value="Unassembled WGS sequence"/>
</dbReference>
<keyword evidence="3" id="KW-1185">Reference proteome</keyword>
<gene>
    <name evidence="2" type="ORF">Scep_004490</name>
</gene>
<name>A0AAP0PZ56_9MAGN</name>
<accession>A0AAP0PZ56</accession>
<feature type="region of interest" description="Disordered" evidence="1">
    <location>
        <begin position="79"/>
        <end position="121"/>
    </location>
</feature>
<evidence type="ECO:0000313" key="3">
    <source>
        <dbReference type="Proteomes" id="UP001419268"/>
    </source>
</evidence>
<evidence type="ECO:0000313" key="2">
    <source>
        <dbReference type="EMBL" id="KAK9157916.1"/>
    </source>
</evidence>
<proteinExistence type="predicted"/>
<reference evidence="2 3" key="1">
    <citation type="submission" date="2024-01" db="EMBL/GenBank/DDBJ databases">
        <title>Genome assemblies of Stephania.</title>
        <authorList>
            <person name="Yang L."/>
        </authorList>
    </citation>
    <scope>NUCLEOTIDE SEQUENCE [LARGE SCALE GENOMIC DNA]</scope>
    <source>
        <strain evidence="2">JXDWG</strain>
        <tissue evidence="2">Leaf</tissue>
    </source>
</reference>
<feature type="compositionally biased region" description="Pro residues" evidence="1">
    <location>
        <begin position="84"/>
        <end position="94"/>
    </location>
</feature>
<sequence>MTFIDTRSKRFYDRLQRRRLELTQGTPDQSVDDEAMYLNVAARPGCGDGATCEFDIVASNYERLWRLCIKHLGMTMDGAGLSLPQPPPPPPPPPHDQHQPPQIDPADPPQQGDNVERETQEWLTRDEQLDVTFACLRYARFAVEMFCEGVAETHFDHYRGLVASLLEIDYHVCLKPSVEGSLYSNFHLISLGNVHAIRSCVGTVAWRPVLEDPSNLQIFFDYYAIAKPPISKEGILEQKEVLVVPLSLICKGKCGLESLGASHQVLQVLLTFILPLERISTTELAVFTTPTACSLCATADWWSVGSVALSVGDWFFDRVGVSAIDCPYPCDNTCHNLVFK</sequence>
<comment type="caution">
    <text evidence="2">The sequence shown here is derived from an EMBL/GenBank/DDBJ whole genome shotgun (WGS) entry which is preliminary data.</text>
</comment>
<protein>
    <submittedName>
        <fullName evidence="2">Uncharacterized protein</fullName>
    </submittedName>
</protein>
<dbReference type="EMBL" id="JBBNAG010000002">
    <property type="protein sequence ID" value="KAK9157916.1"/>
    <property type="molecule type" value="Genomic_DNA"/>
</dbReference>